<dbReference type="Proteomes" id="UP001627154">
    <property type="component" value="Unassembled WGS sequence"/>
</dbReference>
<comment type="caution">
    <text evidence="1">The sequence shown here is derived from an EMBL/GenBank/DDBJ whole genome shotgun (WGS) entry which is preliminary data.</text>
</comment>
<accession>A0ABD2W4M9</accession>
<name>A0ABD2W4M9_9HYME</name>
<evidence type="ECO:0000313" key="2">
    <source>
        <dbReference type="Proteomes" id="UP001627154"/>
    </source>
</evidence>
<keyword evidence="2" id="KW-1185">Reference proteome</keyword>
<organism evidence="1 2">
    <name type="scientific">Trichogramma kaykai</name>
    <dbReference type="NCBI Taxonomy" id="54128"/>
    <lineage>
        <taxon>Eukaryota</taxon>
        <taxon>Metazoa</taxon>
        <taxon>Ecdysozoa</taxon>
        <taxon>Arthropoda</taxon>
        <taxon>Hexapoda</taxon>
        <taxon>Insecta</taxon>
        <taxon>Pterygota</taxon>
        <taxon>Neoptera</taxon>
        <taxon>Endopterygota</taxon>
        <taxon>Hymenoptera</taxon>
        <taxon>Apocrita</taxon>
        <taxon>Proctotrupomorpha</taxon>
        <taxon>Chalcidoidea</taxon>
        <taxon>Trichogrammatidae</taxon>
        <taxon>Trichogramma</taxon>
    </lineage>
</organism>
<dbReference type="AlphaFoldDB" id="A0ABD2W4M9"/>
<gene>
    <name evidence="1" type="ORF">TKK_016899</name>
</gene>
<evidence type="ECO:0000313" key="1">
    <source>
        <dbReference type="EMBL" id="KAL3387803.1"/>
    </source>
</evidence>
<sequence length="137" mass="15668">MSINSNMDTEMIGNARNDEIERNMLSEMNLEEIYPSFVDQDNASKLGEAEFDRLAQMTVRNIMYGTQEDYNEDLLDFSLSDMAGLEFDTENTQVYTMLSFDHNDNYHEDNRELTVVDVWAVISKKAIDSSLSTAVLA</sequence>
<proteinExistence type="predicted"/>
<dbReference type="EMBL" id="JBJJXI010000136">
    <property type="protein sequence ID" value="KAL3387803.1"/>
    <property type="molecule type" value="Genomic_DNA"/>
</dbReference>
<protein>
    <submittedName>
        <fullName evidence="1">Uncharacterized protein</fullName>
    </submittedName>
</protein>
<reference evidence="1 2" key="1">
    <citation type="journal article" date="2024" name="bioRxiv">
        <title>A reference genome for Trichogramma kaykai: A tiny desert-dwelling parasitoid wasp with competing sex-ratio distorters.</title>
        <authorList>
            <person name="Culotta J."/>
            <person name="Lindsey A.R."/>
        </authorList>
    </citation>
    <scope>NUCLEOTIDE SEQUENCE [LARGE SCALE GENOMIC DNA]</scope>
    <source>
        <strain evidence="1 2">KSX58</strain>
    </source>
</reference>